<keyword evidence="2" id="KW-1185">Reference proteome</keyword>
<dbReference type="AlphaFoldDB" id="A0A0V1MEV5"/>
<comment type="caution">
    <text evidence="1">The sequence shown here is derived from an EMBL/GenBank/DDBJ whole genome shotgun (WGS) entry which is preliminary data.</text>
</comment>
<organism evidence="1 2">
    <name type="scientific">Trichinella papuae</name>
    <dbReference type="NCBI Taxonomy" id="268474"/>
    <lineage>
        <taxon>Eukaryota</taxon>
        <taxon>Metazoa</taxon>
        <taxon>Ecdysozoa</taxon>
        <taxon>Nematoda</taxon>
        <taxon>Enoplea</taxon>
        <taxon>Dorylaimia</taxon>
        <taxon>Trichinellida</taxon>
        <taxon>Trichinellidae</taxon>
        <taxon>Trichinella</taxon>
    </lineage>
</organism>
<accession>A0A0V1MEV5</accession>
<name>A0A0V1MEV5_9BILA</name>
<evidence type="ECO:0000313" key="2">
    <source>
        <dbReference type="Proteomes" id="UP000054843"/>
    </source>
</evidence>
<protein>
    <submittedName>
        <fullName evidence="1">Uncharacterized protein</fullName>
    </submittedName>
</protein>
<dbReference type="EMBL" id="JYDO01000114">
    <property type="protein sequence ID" value="KRZ70417.1"/>
    <property type="molecule type" value="Genomic_DNA"/>
</dbReference>
<dbReference type="Proteomes" id="UP000054843">
    <property type="component" value="Unassembled WGS sequence"/>
</dbReference>
<proteinExistence type="predicted"/>
<reference evidence="1 2" key="1">
    <citation type="submission" date="2015-01" db="EMBL/GenBank/DDBJ databases">
        <title>Evolution of Trichinella species and genotypes.</title>
        <authorList>
            <person name="Korhonen P.K."/>
            <person name="Edoardo P."/>
            <person name="Giuseppe L.R."/>
            <person name="Gasser R.B."/>
        </authorList>
    </citation>
    <scope>NUCLEOTIDE SEQUENCE [LARGE SCALE GENOMIC DNA]</scope>
    <source>
        <strain evidence="1">ISS1980</strain>
    </source>
</reference>
<sequence>MRINQNLYRSHFLAELLREFSSTLAKGFARILEIHTDSGTHRFLKTSIPFCILGADLPSNFPRDVSIINHGCHLQKRLLAVLRVLCIWCVPACRRLFALAELKLGKGDRPLIIRRHNRPGYFCFFSILYANCRYT</sequence>
<gene>
    <name evidence="1" type="ORF">T10_9093</name>
</gene>
<evidence type="ECO:0000313" key="1">
    <source>
        <dbReference type="EMBL" id="KRZ70417.1"/>
    </source>
</evidence>